<dbReference type="EMBL" id="BAAAQD010000013">
    <property type="protein sequence ID" value="GAA1536058.1"/>
    <property type="molecule type" value="Genomic_DNA"/>
</dbReference>
<reference evidence="3" key="1">
    <citation type="journal article" date="2019" name="Int. J. Syst. Evol. Microbiol.">
        <title>The Global Catalogue of Microorganisms (GCM) 10K type strain sequencing project: providing services to taxonomists for standard genome sequencing and annotation.</title>
        <authorList>
            <consortium name="The Broad Institute Genomics Platform"/>
            <consortium name="The Broad Institute Genome Sequencing Center for Infectious Disease"/>
            <person name="Wu L."/>
            <person name="Ma J."/>
        </authorList>
    </citation>
    <scope>NUCLEOTIDE SEQUENCE [LARGE SCALE GENOMIC DNA]</scope>
    <source>
        <strain evidence="3">JCM 15933</strain>
    </source>
</reference>
<evidence type="ECO:0000313" key="2">
    <source>
        <dbReference type="EMBL" id="GAA1536058.1"/>
    </source>
</evidence>
<evidence type="ECO:0000256" key="1">
    <source>
        <dbReference type="SAM" id="MobiDB-lite"/>
    </source>
</evidence>
<sequence>MTPPPTSVRVYQSTMPASVPAGTRTSREDDRDAARRDVRDSLKIVMGCLDASRLDAYQL</sequence>
<keyword evidence="3" id="KW-1185">Reference proteome</keyword>
<dbReference type="Proteomes" id="UP001501470">
    <property type="component" value="Unassembled WGS sequence"/>
</dbReference>
<protein>
    <submittedName>
        <fullName evidence="2">Uncharacterized protein</fullName>
    </submittedName>
</protein>
<feature type="region of interest" description="Disordered" evidence="1">
    <location>
        <begin position="1"/>
        <end position="35"/>
    </location>
</feature>
<gene>
    <name evidence="2" type="ORF">GCM10009827_063090</name>
</gene>
<name>A0ABP4M395_9ACTN</name>
<accession>A0ABP4M395</accession>
<feature type="compositionally biased region" description="Basic and acidic residues" evidence="1">
    <location>
        <begin position="25"/>
        <end position="35"/>
    </location>
</feature>
<proteinExistence type="predicted"/>
<organism evidence="2 3">
    <name type="scientific">Dactylosporangium maewongense</name>
    <dbReference type="NCBI Taxonomy" id="634393"/>
    <lineage>
        <taxon>Bacteria</taxon>
        <taxon>Bacillati</taxon>
        <taxon>Actinomycetota</taxon>
        <taxon>Actinomycetes</taxon>
        <taxon>Micromonosporales</taxon>
        <taxon>Micromonosporaceae</taxon>
        <taxon>Dactylosporangium</taxon>
    </lineage>
</organism>
<comment type="caution">
    <text evidence="2">The sequence shown here is derived from an EMBL/GenBank/DDBJ whole genome shotgun (WGS) entry which is preliminary data.</text>
</comment>
<evidence type="ECO:0000313" key="3">
    <source>
        <dbReference type="Proteomes" id="UP001501470"/>
    </source>
</evidence>